<keyword evidence="6" id="KW-1185">Reference proteome</keyword>
<dbReference type="AlphaFoldDB" id="A0A2H9ZYY6"/>
<name>A0A2H9ZYY6_9ASPA</name>
<dbReference type="PANTHER" id="PTHR31319">
    <property type="entry name" value="ZINC FINGER PROTEIN CONSTANS-LIKE 4"/>
    <property type="match status" value="1"/>
</dbReference>
<dbReference type="OrthoDB" id="153872at2759"/>
<protein>
    <submittedName>
        <fullName evidence="5">Zinc finger protein CONSTANS-LIKE 4</fullName>
        <ecNumber evidence="5">3.1.26.5</ecNumber>
    </submittedName>
</protein>
<keyword evidence="2 3" id="KW-0539">Nucleus</keyword>
<dbReference type="GO" id="GO:0003700">
    <property type="term" value="F:DNA-binding transcription factor activity"/>
    <property type="evidence" value="ECO:0007669"/>
    <property type="project" value="TreeGrafter"/>
</dbReference>
<evidence type="ECO:0000259" key="4">
    <source>
        <dbReference type="PROSITE" id="PS51017"/>
    </source>
</evidence>
<evidence type="ECO:0000256" key="1">
    <source>
        <dbReference type="ARBA" id="ARBA00004123"/>
    </source>
</evidence>
<accession>A0A2H9ZYY6</accession>
<gene>
    <name evidence="5" type="primary">COL4</name>
    <name evidence="5" type="ORF">AXF42_Ash017419</name>
</gene>
<evidence type="ECO:0000313" key="5">
    <source>
        <dbReference type="EMBL" id="PKA48520.1"/>
    </source>
</evidence>
<reference evidence="5 6" key="1">
    <citation type="journal article" date="2017" name="Nature">
        <title>The Apostasia genome and the evolution of orchids.</title>
        <authorList>
            <person name="Zhang G.Q."/>
            <person name="Liu K.W."/>
            <person name="Li Z."/>
            <person name="Lohaus R."/>
            <person name="Hsiao Y.Y."/>
            <person name="Niu S.C."/>
            <person name="Wang J.Y."/>
            <person name="Lin Y.C."/>
            <person name="Xu Q."/>
            <person name="Chen L.J."/>
            <person name="Yoshida K."/>
            <person name="Fujiwara S."/>
            <person name="Wang Z.W."/>
            <person name="Zhang Y.Q."/>
            <person name="Mitsuda N."/>
            <person name="Wang M."/>
            <person name="Liu G.H."/>
            <person name="Pecoraro L."/>
            <person name="Huang H.X."/>
            <person name="Xiao X.J."/>
            <person name="Lin M."/>
            <person name="Wu X.Y."/>
            <person name="Wu W.L."/>
            <person name="Chen Y.Y."/>
            <person name="Chang S.B."/>
            <person name="Sakamoto S."/>
            <person name="Ohme-Takagi M."/>
            <person name="Yagi M."/>
            <person name="Zeng S.J."/>
            <person name="Shen C.Y."/>
            <person name="Yeh C.M."/>
            <person name="Luo Y.B."/>
            <person name="Tsai W.C."/>
            <person name="Van de Peer Y."/>
            <person name="Liu Z.J."/>
        </authorList>
    </citation>
    <scope>NUCLEOTIDE SEQUENCE [LARGE SCALE GENOMIC DNA]</scope>
    <source>
        <strain evidence="6">cv. Shenzhen</strain>
        <tissue evidence="5">Stem</tissue>
    </source>
</reference>
<feature type="domain" description="CCT" evidence="4">
    <location>
        <begin position="109"/>
        <end position="151"/>
    </location>
</feature>
<comment type="subcellular location">
    <subcellularLocation>
        <location evidence="1 3">Nucleus</location>
    </subcellularLocation>
</comment>
<dbReference type="InterPro" id="IPR010402">
    <property type="entry name" value="CCT_domain"/>
</dbReference>
<evidence type="ECO:0000313" key="6">
    <source>
        <dbReference type="Proteomes" id="UP000236161"/>
    </source>
</evidence>
<dbReference type="EMBL" id="KZ452313">
    <property type="protein sequence ID" value="PKA48520.1"/>
    <property type="molecule type" value="Genomic_DNA"/>
</dbReference>
<dbReference type="STRING" id="1088818.A0A2H9ZYY6"/>
<dbReference type="InterPro" id="IPR045281">
    <property type="entry name" value="CONSTANS-like"/>
</dbReference>
<organism evidence="5 6">
    <name type="scientific">Apostasia shenzhenica</name>
    <dbReference type="NCBI Taxonomy" id="1088818"/>
    <lineage>
        <taxon>Eukaryota</taxon>
        <taxon>Viridiplantae</taxon>
        <taxon>Streptophyta</taxon>
        <taxon>Embryophyta</taxon>
        <taxon>Tracheophyta</taxon>
        <taxon>Spermatophyta</taxon>
        <taxon>Magnoliopsida</taxon>
        <taxon>Liliopsida</taxon>
        <taxon>Asparagales</taxon>
        <taxon>Orchidaceae</taxon>
        <taxon>Apostasioideae</taxon>
        <taxon>Apostasia</taxon>
    </lineage>
</organism>
<dbReference type="GO" id="GO:0005634">
    <property type="term" value="C:nucleus"/>
    <property type="evidence" value="ECO:0007669"/>
    <property type="project" value="UniProtKB-SubCell"/>
</dbReference>
<dbReference type="PANTHER" id="PTHR31319:SF114">
    <property type="entry name" value="OS12G0262400 PROTEIN"/>
    <property type="match status" value="1"/>
</dbReference>
<evidence type="ECO:0000256" key="3">
    <source>
        <dbReference type="PROSITE-ProRule" id="PRU00357"/>
    </source>
</evidence>
<sequence length="222" mass="25019">MYHSTYSSSPYNSASFIDAGDGDHHPPPSLFSSSLPTSFYLHRSNSSHSLPLLSLFTDRREFLDLRHEPVRRVFSTGDLQQCMNGSSSSTDASTCSGLGKVVRYSAEERRERIERYRSKRNHRNFQKKITYACRKTLADSRPRVRGRFARNGETEHEAEAETEGGIEWWNNCEVAGNGDDWLGKMQAAPVTEDEEECGYDEDLWASLESVFAMNLSSSGALS</sequence>
<proteinExistence type="predicted"/>
<dbReference type="GO" id="GO:0004526">
    <property type="term" value="F:ribonuclease P activity"/>
    <property type="evidence" value="ECO:0007669"/>
    <property type="project" value="UniProtKB-EC"/>
</dbReference>
<dbReference type="EC" id="3.1.26.5" evidence="5"/>
<dbReference type="Proteomes" id="UP000236161">
    <property type="component" value="Unassembled WGS sequence"/>
</dbReference>
<dbReference type="GO" id="GO:0009909">
    <property type="term" value="P:regulation of flower development"/>
    <property type="evidence" value="ECO:0007669"/>
    <property type="project" value="InterPro"/>
</dbReference>
<evidence type="ECO:0000256" key="2">
    <source>
        <dbReference type="ARBA" id="ARBA00023242"/>
    </source>
</evidence>
<keyword evidence="5" id="KW-0378">Hydrolase</keyword>
<dbReference type="PROSITE" id="PS51017">
    <property type="entry name" value="CCT"/>
    <property type="match status" value="1"/>
</dbReference>
<dbReference type="Pfam" id="PF06203">
    <property type="entry name" value="CCT"/>
    <property type="match status" value="1"/>
</dbReference>